<dbReference type="VEuPathDB" id="TriTrypDB:TRSC58_04036"/>
<keyword evidence="2" id="KW-1185">Reference proteome</keyword>
<reference evidence="1 2" key="1">
    <citation type="submission" date="2013-07" db="EMBL/GenBank/DDBJ databases">
        <authorList>
            <person name="Stoco P.H."/>
            <person name="Wagner G."/>
            <person name="Gerber A."/>
            <person name="Zaha A."/>
            <person name="Thompson C."/>
            <person name="Bartholomeu D.C."/>
            <person name="Luckemeyer D.D."/>
            <person name="Bahia D."/>
            <person name="Loreto E."/>
            <person name="Prestes E.B."/>
            <person name="Lima F.M."/>
            <person name="Rodrigues-Luiz G."/>
            <person name="Vallejo G.A."/>
            <person name="Filho J.F."/>
            <person name="Monteiro K.M."/>
            <person name="Tyler K.M."/>
            <person name="de Almeida L.G."/>
            <person name="Ortiz M.F."/>
            <person name="Siervo M.A."/>
            <person name="de Moraes M.H."/>
            <person name="Cunha O.L."/>
            <person name="Mendonca-Neto R."/>
            <person name="Silva R."/>
            <person name="Teixeira S.M."/>
            <person name="Murta S.M."/>
            <person name="Sincero T.C."/>
            <person name="Mendes T.A."/>
            <person name="Urmenyi T.P."/>
            <person name="Silva V.G."/>
            <person name="da Rocha W.D."/>
            <person name="Andersson B."/>
            <person name="Romanha A.J."/>
            <person name="Steindel M."/>
            <person name="de Vasconcelos A.T."/>
            <person name="Grisard E.C."/>
        </authorList>
    </citation>
    <scope>NUCLEOTIDE SEQUENCE [LARGE SCALE GENOMIC DNA]</scope>
    <source>
        <strain evidence="1 2">SC58</strain>
    </source>
</reference>
<evidence type="ECO:0000313" key="2">
    <source>
        <dbReference type="Proteomes" id="UP000031737"/>
    </source>
</evidence>
<gene>
    <name evidence="1" type="ORF">TRSC58_04036</name>
</gene>
<organism evidence="1 2">
    <name type="scientific">Trypanosoma rangeli SC58</name>
    <dbReference type="NCBI Taxonomy" id="429131"/>
    <lineage>
        <taxon>Eukaryota</taxon>
        <taxon>Discoba</taxon>
        <taxon>Euglenozoa</taxon>
        <taxon>Kinetoplastea</taxon>
        <taxon>Metakinetoplastina</taxon>
        <taxon>Trypanosomatida</taxon>
        <taxon>Trypanosomatidae</taxon>
        <taxon>Trypanosoma</taxon>
        <taxon>Herpetosoma</taxon>
    </lineage>
</organism>
<proteinExistence type="predicted"/>
<accession>A0A061IZY1</accession>
<dbReference type="OrthoDB" id="272526at2759"/>
<dbReference type="EMBL" id="AUPL01004036">
    <property type="protein sequence ID" value="ESL08264.1"/>
    <property type="molecule type" value="Genomic_DNA"/>
</dbReference>
<dbReference type="Proteomes" id="UP000031737">
    <property type="component" value="Unassembled WGS sequence"/>
</dbReference>
<evidence type="ECO:0008006" key="3">
    <source>
        <dbReference type="Google" id="ProtNLM"/>
    </source>
</evidence>
<comment type="caution">
    <text evidence="1">The sequence shown here is derived from an EMBL/GenBank/DDBJ whole genome shotgun (WGS) entry which is preliminary data.</text>
</comment>
<protein>
    <recommendedName>
        <fullName evidence="3">Proteasome assembly chaperone 3</fullName>
    </recommendedName>
</protein>
<dbReference type="AlphaFoldDB" id="A0A061IZY1"/>
<evidence type="ECO:0000313" key="1">
    <source>
        <dbReference type="EMBL" id="ESL08264.1"/>
    </source>
</evidence>
<sequence length="191" mass="20307">MPAPALAVRQFTFSHEISCADDPSGCDKHDAHGVTRVIPIVSITVQVLSFDRRCFWVHLSESRESGEAPPPAFGPCAVAFDGVAADATSSILFDDAPLASHQYAGESGVGAPNPHAVLAQSLAQRLARRLRKECGSPGVAVYVACGFTGEKTELWGTPAGLSFDVTMRFGAALFSHVLELIREEVLCDPKV</sequence>
<name>A0A061IZY1_TRYRA</name>